<dbReference type="Proteomes" id="UP000429523">
    <property type="component" value="Unassembled WGS sequence"/>
</dbReference>
<evidence type="ECO:0000313" key="20">
    <source>
        <dbReference type="Proteomes" id="UP000488956"/>
    </source>
</evidence>
<dbReference type="EMBL" id="QXGD01000791">
    <property type="protein sequence ID" value="KAE9224478.1"/>
    <property type="molecule type" value="Genomic_DNA"/>
</dbReference>
<dbReference type="EMBL" id="QXGF01000871">
    <property type="protein sequence ID" value="KAE8934781.1"/>
    <property type="molecule type" value="Genomic_DNA"/>
</dbReference>
<evidence type="ECO:0000313" key="9">
    <source>
        <dbReference type="EMBL" id="KAE9304048.1"/>
    </source>
</evidence>
<evidence type="ECO:0000313" key="1">
    <source>
        <dbReference type="EMBL" id="KAE8934781.1"/>
    </source>
</evidence>
<dbReference type="OrthoDB" id="10279024at2759"/>
<dbReference type="Proteomes" id="UP000476176">
    <property type="component" value="Unassembled WGS sequence"/>
</dbReference>
<dbReference type="EMBL" id="QXGE01000772">
    <property type="protein sequence ID" value="KAE9304048.1"/>
    <property type="molecule type" value="Genomic_DNA"/>
</dbReference>
<dbReference type="Proteomes" id="UP000440367">
    <property type="component" value="Unassembled WGS sequence"/>
</dbReference>
<evidence type="ECO:0000313" key="13">
    <source>
        <dbReference type="Proteomes" id="UP000437068"/>
    </source>
</evidence>
<evidence type="ECO:0000313" key="17">
    <source>
        <dbReference type="Proteomes" id="UP000460718"/>
    </source>
</evidence>
<dbReference type="EMBL" id="QXFX01000713">
    <property type="protein sequence ID" value="KAE9106341.1"/>
    <property type="molecule type" value="Genomic_DNA"/>
</dbReference>
<evidence type="ECO:0000313" key="5">
    <source>
        <dbReference type="EMBL" id="KAE9142905.1"/>
    </source>
</evidence>
<dbReference type="Proteomes" id="UP000486351">
    <property type="component" value="Unassembled WGS sequence"/>
</dbReference>
<evidence type="ECO:0000313" key="18">
    <source>
        <dbReference type="Proteomes" id="UP000476176"/>
    </source>
</evidence>
<name>A0A6A3KYM4_9STRA</name>
<sequence>MSPARIDAARLVVVTLYIFPLVKCPAASKMDGVHRVCLPGRRASACTSSTQFWI</sequence>
<dbReference type="AlphaFoldDB" id="A0A6A3KYM4"/>
<dbReference type="Proteomes" id="UP000437068">
    <property type="component" value="Unassembled WGS sequence"/>
</dbReference>
<dbReference type="Proteomes" id="UP000441208">
    <property type="component" value="Unassembled WGS sequence"/>
</dbReference>
<evidence type="ECO:0000313" key="3">
    <source>
        <dbReference type="EMBL" id="KAE9104176.1"/>
    </source>
</evidence>
<dbReference type="EMBL" id="QXFZ01000808">
    <property type="protein sequence ID" value="KAE9104176.1"/>
    <property type="molecule type" value="Genomic_DNA"/>
</dbReference>
<evidence type="ECO:0000313" key="2">
    <source>
        <dbReference type="EMBL" id="KAE9008614.1"/>
    </source>
</evidence>
<organism evidence="2 17">
    <name type="scientific">Phytophthora fragariae</name>
    <dbReference type="NCBI Taxonomy" id="53985"/>
    <lineage>
        <taxon>Eukaryota</taxon>
        <taxon>Sar</taxon>
        <taxon>Stramenopiles</taxon>
        <taxon>Oomycota</taxon>
        <taxon>Peronosporomycetes</taxon>
        <taxon>Peronosporales</taxon>
        <taxon>Peronosporaceae</taxon>
        <taxon>Phytophthora</taxon>
    </lineage>
</organism>
<dbReference type="Proteomes" id="UP000460718">
    <property type="component" value="Unassembled WGS sequence"/>
</dbReference>
<dbReference type="Proteomes" id="UP000488956">
    <property type="component" value="Unassembled WGS sequence"/>
</dbReference>
<evidence type="ECO:0000313" key="11">
    <source>
        <dbReference type="Proteomes" id="UP000429523"/>
    </source>
</evidence>
<comment type="caution">
    <text evidence="2">The sequence shown here is derived from an EMBL/GenBank/DDBJ whole genome shotgun (WGS) entry which is preliminary data.</text>
</comment>
<dbReference type="Proteomes" id="UP000433483">
    <property type="component" value="Unassembled WGS sequence"/>
</dbReference>
<proteinExistence type="predicted"/>
<reference evidence="17 18" key="1">
    <citation type="submission" date="2018-09" db="EMBL/GenBank/DDBJ databases">
        <title>Genomic investigation of the strawberry pathogen Phytophthora fragariae indicates pathogenicity is determined by transcriptional variation in three key races.</title>
        <authorList>
            <person name="Adams T.M."/>
            <person name="Armitage A.D."/>
            <person name="Sobczyk M.K."/>
            <person name="Bates H.J."/>
            <person name="Dunwell J.M."/>
            <person name="Nellist C.F."/>
            <person name="Harrison R.J."/>
        </authorList>
    </citation>
    <scope>NUCLEOTIDE SEQUENCE [LARGE SCALE GENOMIC DNA]</scope>
    <source>
        <strain evidence="9 13">A4</strain>
        <strain evidence="8 14">BC-1</strain>
        <strain evidence="7 18">BC-23</strain>
        <strain evidence="6 12">NOV-27</strain>
        <strain evidence="5 15">NOV-5</strain>
        <strain evidence="3 16">NOV-71</strain>
        <strain evidence="10 19">NOV-77</strain>
        <strain evidence="1 11">NOV-9</strain>
        <strain evidence="4 20">ONT-3</strain>
        <strain evidence="2 17">SCRP245</strain>
    </source>
</reference>
<dbReference type="EMBL" id="QXGC01000776">
    <property type="protein sequence ID" value="KAE9221386.1"/>
    <property type="molecule type" value="Genomic_DNA"/>
</dbReference>
<dbReference type="EMBL" id="QXFY01000707">
    <property type="protein sequence ID" value="KAE9337447.1"/>
    <property type="molecule type" value="Genomic_DNA"/>
</dbReference>
<evidence type="ECO:0000313" key="14">
    <source>
        <dbReference type="Proteomes" id="UP000440367"/>
    </source>
</evidence>
<dbReference type="EMBL" id="QXGB01000782">
    <property type="protein sequence ID" value="KAE9204440.1"/>
    <property type="molecule type" value="Genomic_DNA"/>
</dbReference>
<dbReference type="EMBL" id="QXGA01000660">
    <property type="protein sequence ID" value="KAE9142905.1"/>
    <property type="molecule type" value="Genomic_DNA"/>
</dbReference>
<evidence type="ECO:0000313" key="16">
    <source>
        <dbReference type="Proteomes" id="UP000441208"/>
    </source>
</evidence>
<evidence type="ECO:0000313" key="10">
    <source>
        <dbReference type="EMBL" id="KAE9337447.1"/>
    </source>
</evidence>
<protein>
    <submittedName>
        <fullName evidence="2">Uncharacterized protein</fullName>
    </submittedName>
</protein>
<evidence type="ECO:0000313" key="19">
    <source>
        <dbReference type="Proteomes" id="UP000486351"/>
    </source>
</evidence>
<dbReference type="EMBL" id="QXFW01000562">
    <property type="protein sequence ID" value="KAE9008614.1"/>
    <property type="molecule type" value="Genomic_DNA"/>
</dbReference>
<evidence type="ECO:0000313" key="12">
    <source>
        <dbReference type="Proteomes" id="UP000433483"/>
    </source>
</evidence>
<evidence type="ECO:0000313" key="6">
    <source>
        <dbReference type="EMBL" id="KAE9204440.1"/>
    </source>
</evidence>
<gene>
    <name evidence="9" type="ORF">PF001_g13252</name>
    <name evidence="8" type="ORF">PF002_g14687</name>
    <name evidence="7" type="ORF">PF004_g13064</name>
    <name evidence="6" type="ORF">PF005_g13790</name>
    <name evidence="5" type="ORF">PF006_g12022</name>
    <name evidence="3" type="ORF">PF007_g14141</name>
    <name evidence="10" type="ORF">PF008_g12532</name>
    <name evidence="1" type="ORF">PF009_g15250</name>
    <name evidence="4" type="ORF">PF010_g12666</name>
    <name evidence="2" type="ORF">PF011_g10632</name>
</gene>
<evidence type="ECO:0000313" key="7">
    <source>
        <dbReference type="EMBL" id="KAE9221386.1"/>
    </source>
</evidence>
<accession>A0A6A3KYM4</accession>
<dbReference type="Proteomes" id="UP000440732">
    <property type="component" value="Unassembled WGS sequence"/>
</dbReference>
<evidence type="ECO:0000313" key="8">
    <source>
        <dbReference type="EMBL" id="KAE9224478.1"/>
    </source>
</evidence>
<evidence type="ECO:0000313" key="4">
    <source>
        <dbReference type="EMBL" id="KAE9106341.1"/>
    </source>
</evidence>
<evidence type="ECO:0000313" key="15">
    <source>
        <dbReference type="Proteomes" id="UP000440732"/>
    </source>
</evidence>
<keyword evidence="12" id="KW-1185">Reference proteome</keyword>